<evidence type="ECO:0000256" key="6">
    <source>
        <dbReference type="ARBA" id="ARBA00022723"/>
    </source>
</evidence>
<evidence type="ECO:0000256" key="5">
    <source>
        <dbReference type="ARBA" id="ARBA00022705"/>
    </source>
</evidence>
<comment type="cofactor">
    <cofactor evidence="15">
        <name>Mg(2+)</name>
        <dbReference type="ChEBI" id="CHEBI:18420"/>
    </cofactor>
    <cofactor evidence="15">
        <name>Mn(2+)</name>
        <dbReference type="ChEBI" id="CHEBI:29035"/>
    </cofactor>
</comment>
<dbReference type="FunFam" id="2.40.50.140:FF:000012">
    <property type="entry name" value="DNA ligase"/>
    <property type="match status" value="1"/>
</dbReference>
<evidence type="ECO:0000256" key="7">
    <source>
        <dbReference type="ARBA" id="ARBA00022763"/>
    </source>
</evidence>
<dbReference type="Gene3D" id="6.20.10.30">
    <property type="match status" value="1"/>
</dbReference>
<dbReference type="InterPro" id="IPR013839">
    <property type="entry name" value="DNAligase_adenylation"/>
</dbReference>
<evidence type="ECO:0000256" key="10">
    <source>
        <dbReference type="ARBA" id="ARBA00023027"/>
    </source>
</evidence>
<comment type="function">
    <text evidence="1 15">DNA ligase that catalyzes the formation of phosphodiester linkages between 5'-phosphoryl and 3'-hydroxyl groups in double-stranded DNA using NAD as a coenzyme and as the energy source for the reaction. It is essential for DNA replication and repair of damaged DNA.</text>
</comment>
<dbReference type="Proteomes" id="UP000637423">
    <property type="component" value="Unassembled WGS sequence"/>
</dbReference>
<dbReference type="NCBIfam" id="TIGR00575">
    <property type="entry name" value="dnlj"/>
    <property type="match status" value="1"/>
</dbReference>
<evidence type="ECO:0000256" key="4">
    <source>
        <dbReference type="ARBA" id="ARBA00022598"/>
    </source>
</evidence>
<dbReference type="Gene3D" id="3.40.50.10190">
    <property type="entry name" value="BRCT domain"/>
    <property type="match status" value="1"/>
</dbReference>
<dbReference type="FunFam" id="3.30.470.30:FF:000001">
    <property type="entry name" value="DNA ligase"/>
    <property type="match status" value="1"/>
</dbReference>
<protein>
    <recommendedName>
        <fullName evidence="3 15">DNA ligase</fullName>
        <ecNumber evidence="2 15">6.5.1.2</ecNumber>
    </recommendedName>
    <alternativeName>
        <fullName evidence="15">Polydeoxyribonucleotide synthase [NAD(+)]</fullName>
    </alternativeName>
</protein>
<dbReference type="InterPro" id="IPR004149">
    <property type="entry name" value="Znf_DNAligase_C4"/>
</dbReference>
<evidence type="ECO:0000256" key="14">
    <source>
        <dbReference type="ARBA" id="ARBA00060881"/>
    </source>
</evidence>
<dbReference type="Pfam" id="PF03120">
    <property type="entry name" value="OB_DNA_ligase"/>
    <property type="match status" value="1"/>
</dbReference>
<evidence type="ECO:0000256" key="1">
    <source>
        <dbReference type="ARBA" id="ARBA00004067"/>
    </source>
</evidence>
<dbReference type="PANTHER" id="PTHR23389">
    <property type="entry name" value="CHROMOSOME TRANSMISSION FIDELITY FACTOR 18"/>
    <property type="match status" value="1"/>
</dbReference>
<dbReference type="Pfam" id="PF00533">
    <property type="entry name" value="BRCT"/>
    <property type="match status" value="1"/>
</dbReference>
<feature type="binding site" evidence="15">
    <location>
        <begin position="44"/>
        <end position="48"/>
    </location>
    <ligand>
        <name>NAD(+)</name>
        <dbReference type="ChEBI" id="CHEBI:57540"/>
    </ligand>
</feature>
<dbReference type="SMART" id="SM00292">
    <property type="entry name" value="BRCT"/>
    <property type="match status" value="1"/>
</dbReference>
<evidence type="ECO:0000256" key="13">
    <source>
        <dbReference type="ARBA" id="ARBA00034005"/>
    </source>
</evidence>
<dbReference type="HAMAP" id="MF_01588">
    <property type="entry name" value="DNA_ligase_A"/>
    <property type="match status" value="1"/>
</dbReference>
<keyword evidence="5 15" id="KW-0235">DNA replication</keyword>
<dbReference type="NCBIfam" id="NF005932">
    <property type="entry name" value="PRK07956.1"/>
    <property type="match status" value="1"/>
</dbReference>
<gene>
    <name evidence="15 18" type="primary">ligA</name>
    <name evidence="18" type="ORF">GCM10011396_43190</name>
</gene>
<organism evidence="18 19">
    <name type="scientific">Undibacterium terreum</name>
    <dbReference type="NCBI Taxonomy" id="1224302"/>
    <lineage>
        <taxon>Bacteria</taxon>
        <taxon>Pseudomonadati</taxon>
        <taxon>Pseudomonadota</taxon>
        <taxon>Betaproteobacteria</taxon>
        <taxon>Burkholderiales</taxon>
        <taxon>Oxalobacteraceae</taxon>
        <taxon>Undibacterium</taxon>
    </lineage>
</organism>
<evidence type="ECO:0000313" key="19">
    <source>
        <dbReference type="Proteomes" id="UP000637423"/>
    </source>
</evidence>
<keyword evidence="6 15" id="KW-0479">Metal-binding</keyword>
<feature type="binding site" evidence="15">
    <location>
        <position position="421"/>
    </location>
    <ligand>
        <name>Zn(2+)</name>
        <dbReference type="ChEBI" id="CHEBI:29105"/>
    </ligand>
</feature>
<comment type="similarity">
    <text evidence="14 15">Belongs to the NAD-dependent DNA ligase family. LigA subfamily.</text>
</comment>
<evidence type="ECO:0000256" key="11">
    <source>
        <dbReference type="ARBA" id="ARBA00023204"/>
    </source>
</evidence>
<dbReference type="GO" id="GO:0046872">
    <property type="term" value="F:metal ion binding"/>
    <property type="evidence" value="ECO:0007669"/>
    <property type="project" value="UniProtKB-KW"/>
</dbReference>
<feature type="binding site" evidence="15">
    <location>
        <position position="326"/>
    </location>
    <ligand>
        <name>NAD(+)</name>
        <dbReference type="ChEBI" id="CHEBI:57540"/>
    </ligand>
</feature>
<reference evidence="18" key="2">
    <citation type="submission" date="2020-09" db="EMBL/GenBank/DDBJ databases">
        <authorList>
            <person name="Sun Q."/>
            <person name="Zhou Y."/>
        </authorList>
    </citation>
    <scope>NUCLEOTIDE SEQUENCE</scope>
    <source>
        <strain evidence="18">CGMCC 1.10998</strain>
    </source>
</reference>
<evidence type="ECO:0000256" key="12">
    <source>
        <dbReference type="ARBA" id="ARBA00023211"/>
    </source>
</evidence>
<dbReference type="Gene3D" id="1.10.287.610">
    <property type="entry name" value="Helix hairpin bin"/>
    <property type="match status" value="1"/>
</dbReference>
<dbReference type="InterPro" id="IPR018239">
    <property type="entry name" value="DNA_ligase_AS"/>
</dbReference>
<dbReference type="InterPro" id="IPR041663">
    <property type="entry name" value="DisA/LigA_HHH"/>
</dbReference>
<dbReference type="FunFam" id="1.10.287.610:FF:000002">
    <property type="entry name" value="DNA ligase"/>
    <property type="match status" value="1"/>
</dbReference>
<evidence type="ECO:0000256" key="15">
    <source>
        <dbReference type="HAMAP-Rule" id="MF_01588"/>
    </source>
</evidence>
<evidence type="ECO:0000259" key="17">
    <source>
        <dbReference type="PROSITE" id="PS50172"/>
    </source>
</evidence>
<dbReference type="CDD" id="cd00114">
    <property type="entry name" value="LIGANc"/>
    <property type="match status" value="1"/>
</dbReference>
<keyword evidence="4 15" id="KW-0436">Ligase</keyword>
<dbReference type="PROSITE" id="PS01056">
    <property type="entry name" value="DNA_LIGASE_N2"/>
    <property type="match status" value="1"/>
</dbReference>
<proteinExistence type="inferred from homology"/>
<dbReference type="FunFam" id="1.10.150.20:FF:000006">
    <property type="entry name" value="DNA ligase"/>
    <property type="match status" value="1"/>
</dbReference>
<dbReference type="SUPFAM" id="SSF50249">
    <property type="entry name" value="Nucleic acid-binding proteins"/>
    <property type="match status" value="1"/>
</dbReference>
<dbReference type="InterPro" id="IPR013840">
    <property type="entry name" value="DNAligase_N"/>
</dbReference>
<dbReference type="Gene3D" id="3.30.470.30">
    <property type="entry name" value="DNA ligase/mRNA capping enzyme"/>
    <property type="match status" value="1"/>
</dbReference>
<feature type="binding site" evidence="15">
    <location>
        <position position="148"/>
    </location>
    <ligand>
        <name>NAD(+)</name>
        <dbReference type="ChEBI" id="CHEBI:57540"/>
    </ligand>
</feature>
<dbReference type="SMART" id="SM00532">
    <property type="entry name" value="LIGANc"/>
    <property type="match status" value="1"/>
</dbReference>
<dbReference type="CDD" id="cd17748">
    <property type="entry name" value="BRCT_DNA_ligase_like"/>
    <property type="match status" value="1"/>
</dbReference>
<dbReference type="GO" id="GO:0003911">
    <property type="term" value="F:DNA ligase (NAD+) activity"/>
    <property type="evidence" value="ECO:0007669"/>
    <property type="project" value="UniProtKB-UniRule"/>
</dbReference>
<comment type="caution">
    <text evidence="18">The sequence shown here is derived from an EMBL/GenBank/DDBJ whole genome shotgun (WGS) entry which is preliminary data.</text>
</comment>
<dbReference type="SUPFAM" id="SSF52113">
    <property type="entry name" value="BRCT domain"/>
    <property type="match status" value="1"/>
</dbReference>
<dbReference type="AlphaFoldDB" id="A0A916UW21"/>
<feature type="domain" description="BRCT" evidence="17">
    <location>
        <begin position="712"/>
        <end position="789"/>
    </location>
</feature>
<comment type="catalytic activity">
    <reaction evidence="13 15 16">
        <text>NAD(+) + (deoxyribonucleotide)n-3'-hydroxyl + 5'-phospho-(deoxyribonucleotide)m = (deoxyribonucleotide)n+m + AMP + beta-nicotinamide D-nucleotide.</text>
        <dbReference type="EC" id="6.5.1.2"/>
    </reaction>
</comment>
<dbReference type="InterPro" id="IPR033136">
    <property type="entry name" value="DNA_ligase_CS"/>
</dbReference>
<feature type="active site" description="N6-AMP-lysine intermediate" evidence="15">
    <location>
        <position position="127"/>
    </location>
</feature>
<keyword evidence="11 15" id="KW-0234">DNA repair</keyword>
<dbReference type="PROSITE" id="PS50172">
    <property type="entry name" value="BRCT"/>
    <property type="match status" value="1"/>
</dbReference>
<dbReference type="Pfam" id="PF03119">
    <property type="entry name" value="DNA_ligase_ZBD"/>
    <property type="match status" value="1"/>
</dbReference>
<keyword evidence="12 15" id="KW-0464">Manganese</keyword>
<keyword evidence="7 15" id="KW-0227">DNA damage</keyword>
<dbReference type="Gene3D" id="2.40.50.140">
    <property type="entry name" value="Nucleic acid-binding proteins"/>
    <property type="match status" value="1"/>
</dbReference>
<evidence type="ECO:0000256" key="8">
    <source>
        <dbReference type="ARBA" id="ARBA00022833"/>
    </source>
</evidence>
<dbReference type="PROSITE" id="PS01055">
    <property type="entry name" value="DNA_LIGASE_N1"/>
    <property type="match status" value="1"/>
</dbReference>
<dbReference type="InterPro" id="IPR010994">
    <property type="entry name" value="RuvA_2-like"/>
</dbReference>
<sequence>MQNDLFGKKSPEADGPAARVAELHKELNKHAYAYYVLDNPSIPDAEYDKLFKELQALEQQHPELLSADSPTLRVGGVALPEFKQVQHAVPMLSLNNGFEDADITSFDRRVRDGLGINHDVEYAIDLKFDGLAINLRYVDGLFTQAATRGDGFTGEDVTENIRTIHSIPLRLNTEHPPRILDVRGEVLMFKADFDKLNQRQRDAGGKEFANPRNAAAGSLRQLDSKITAQRKLRFFSYGIGALEGAEMPVSHAKLLDWYAELGLPVCEDRGLVTGAQGLLEFYAAIGQKRKSLAYDIDGVVYKVNRLQQQQELGFVSRAPRFAIAHKFPAEEATTVVQEIGVQVGRTGALTPVARLAPVFVGGVTVTNATLHNEDEVKRKDVRVGDTVIVRRAGDVIPEVVSVVLERRPVPEHAPFELPKTCPVCGSHVVREEGEAVARCSGGLFCSAQRKEAIRHFAARRMMDIDGLGERYIDNLVELDYVRGIADLYKLTLDDLLEMKRRGDERDGITPETVQQGKIATKWAENLIEAIAASRQPVLERLLFALGIRHVGESTAKTLADWLGRLELVRRAPAPLLRLLPDIGTTVAEAIADFFAEPKNQQAIDALLAAGVAPRDEHAPSAKLRDKLSQPALLAALAIPKLTETRCKQLVDKGMTLAALAQADVDYLHHYALPSDISNALAAWLNVPGQRERLAELNSLHADLLAQLPQQAESEGILSGKTFVLTGTLPTLSRDQATEIIEKAGGKVSGSVSKKTSYVVAGDDAGSKLLKAQELGVTVLTEVELMQIVQ</sequence>
<keyword evidence="19" id="KW-1185">Reference proteome</keyword>
<dbReference type="GO" id="GO:0006281">
    <property type="term" value="P:DNA repair"/>
    <property type="evidence" value="ECO:0007669"/>
    <property type="project" value="UniProtKB-KW"/>
</dbReference>
<evidence type="ECO:0000256" key="2">
    <source>
        <dbReference type="ARBA" id="ARBA00012722"/>
    </source>
</evidence>
<feature type="binding site" evidence="15">
    <location>
        <position position="125"/>
    </location>
    <ligand>
        <name>NAD(+)</name>
        <dbReference type="ChEBI" id="CHEBI:57540"/>
    </ligand>
</feature>
<dbReference type="InterPro" id="IPR004150">
    <property type="entry name" value="NAD_DNA_ligase_OB"/>
</dbReference>
<dbReference type="SUPFAM" id="SSF47781">
    <property type="entry name" value="RuvA domain 2-like"/>
    <property type="match status" value="1"/>
</dbReference>
<feature type="binding site" evidence="15">
    <location>
        <position position="424"/>
    </location>
    <ligand>
        <name>Zn(2+)</name>
        <dbReference type="ChEBI" id="CHEBI:29105"/>
    </ligand>
</feature>
<feature type="binding site" evidence="15">
    <location>
        <position position="185"/>
    </location>
    <ligand>
        <name>NAD(+)</name>
        <dbReference type="ChEBI" id="CHEBI:57540"/>
    </ligand>
</feature>
<keyword evidence="8 15" id="KW-0862">Zinc</keyword>
<dbReference type="EMBL" id="BMED01000005">
    <property type="protein sequence ID" value="GGC91275.1"/>
    <property type="molecule type" value="Genomic_DNA"/>
</dbReference>
<keyword evidence="9 15" id="KW-0460">Magnesium</keyword>
<reference evidence="18" key="1">
    <citation type="journal article" date="2014" name="Int. J. Syst. Evol. Microbiol.">
        <title>Complete genome sequence of Corynebacterium casei LMG S-19264T (=DSM 44701T), isolated from a smear-ripened cheese.</title>
        <authorList>
            <consortium name="US DOE Joint Genome Institute (JGI-PGF)"/>
            <person name="Walter F."/>
            <person name="Albersmeier A."/>
            <person name="Kalinowski J."/>
            <person name="Ruckert C."/>
        </authorList>
    </citation>
    <scope>NUCLEOTIDE SEQUENCE</scope>
    <source>
        <strain evidence="18">CGMCC 1.10998</strain>
    </source>
</reference>
<feature type="binding site" evidence="15">
    <location>
        <begin position="93"/>
        <end position="94"/>
    </location>
    <ligand>
        <name>NAD(+)</name>
        <dbReference type="ChEBI" id="CHEBI:57540"/>
    </ligand>
</feature>
<dbReference type="InterPro" id="IPR001357">
    <property type="entry name" value="BRCT_dom"/>
</dbReference>
<keyword evidence="10 15" id="KW-0520">NAD</keyword>
<dbReference type="InterPro" id="IPR012340">
    <property type="entry name" value="NA-bd_OB-fold"/>
</dbReference>
<evidence type="ECO:0000313" key="18">
    <source>
        <dbReference type="EMBL" id="GGC91275.1"/>
    </source>
</evidence>
<comment type="caution">
    <text evidence="15">Lacks conserved residue(s) required for the propagation of feature annotation.</text>
</comment>
<evidence type="ECO:0000256" key="3">
    <source>
        <dbReference type="ARBA" id="ARBA00013308"/>
    </source>
</evidence>
<dbReference type="PANTHER" id="PTHR23389:SF9">
    <property type="entry name" value="DNA LIGASE"/>
    <property type="match status" value="1"/>
</dbReference>
<feature type="binding site" evidence="15">
    <location>
        <position position="302"/>
    </location>
    <ligand>
        <name>NAD(+)</name>
        <dbReference type="ChEBI" id="CHEBI:57540"/>
    </ligand>
</feature>
<dbReference type="SUPFAM" id="SSF56091">
    <property type="entry name" value="DNA ligase/mRNA capping enzyme, catalytic domain"/>
    <property type="match status" value="1"/>
</dbReference>
<name>A0A916UW21_9BURK</name>
<dbReference type="RefSeq" id="WP_188568205.1">
    <property type="nucleotide sequence ID" value="NZ_BMED01000005.1"/>
</dbReference>
<dbReference type="Gene3D" id="1.10.150.20">
    <property type="entry name" value="5' to 3' exonuclease, C-terminal subdomain"/>
    <property type="match status" value="2"/>
</dbReference>
<evidence type="ECO:0000256" key="16">
    <source>
        <dbReference type="RuleBase" id="RU000618"/>
    </source>
</evidence>
<dbReference type="Pfam" id="PF01653">
    <property type="entry name" value="DNA_ligase_aden"/>
    <property type="match status" value="1"/>
</dbReference>
<dbReference type="GO" id="GO:0006260">
    <property type="term" value="P:DNA replication"/>
    <property type="evidence" value="ECO:0007669"/>
    <property type="project" value="UniProtKB-KW"/>
</dbReference>
<dbReference type="EC" id="6.5.1.2" evidence="2 15"/>
<evidence type="ECO:0000256" key="9">
    <source>
        <dbReference type="ARBA" id="ARBA00022842"/>
    </source>
</evidence>
<dbReference type="Pfam" id="PF12826">
    <property type="entry name" value="HHH_2"/>
    <property type="match status" value="1"/>
</dbReference>
<dbReference type="PIRSF" id="PIRSF001604">
    <property type="entry name" value="LigA"/>
    <property type="match status" value="1"/>
</dbReference>
<accession>A0A916UW21</accession>
<dbReference type="InterPro" id="IPR001679">
    <property type="entry name" value="DNA_ligase"/>
</dbReference>
<feature type="binding site" evidence="15">
    <location>
        <position position="445"/>
    </location>
    <ligand>
        <name>Zn(2+)</name>
        <dbReference type="ChEBI" id="CHEBI:29105"/>
    </ligand>
</feature>
<dbReference type="InterPro" id="IPR036420">
    <property type="entry name" value="BRCT_dom_sf"/>
</dbReference>